<dbReference type="PROSITE" id="PS51375">
    <property type="entry name" value="PPR"/>
    <property type="match status" value="1"/>
</dbReference>
<accession>A0A8K0HIS3</accession>
<proteinExistence type="predicted"/>
<dbReference type="InterPro" id="IPR011990">
    <property type="entry name" value="TPR-like_helical_dom_sf"/>
</dbReference>
<sequence length="441" mass="51354">MSCVRLKHLSSAIRSISNHRSVSQKTINLSVLEIPSNQCRDFKEFKKILSQMILTGFIKNKFAAKRLLQLSTNDLPFIHLDYCFQIFNVIENPDASIYNIMIIAYVRRNYPHRAIRFYKLMLYRNVGPNAYTYPFLIEACAIRQSKFEGKQMYNHVLKLGFASDAYIRSTFVDSFADCSMIKDALKVFCEGPMMGSFVWYSLLEACKGDGDEEGTKFVYSLMPEKDTIASNFMIVFFWRSDELVVEAALRCCINLAGYEDIEMGKLIHCLVVKIGIESDVELQNSLIGMYSACGQILSAQNLFNEARWLRQSSWNHMLNWYVECDFDKNAEALFESMPIKNIESWIVMMTYYSRHKGFSESLALFQEKMHFGIRLDEVSLHTIIDYLPCRFAVLDLGKCILAYSIKNGYNLWYRCLHNALQRMYERNRCGYEHNRDKQGFH</sequence>
<keyword evidence="4" id="KW-1185">Reference proteome</keyword>
<dbReference type="PANTHER" id="PTHR47926:SF436">
    <property type="entry name" value="PENTATRICOPEPTIDE REPEAT-CONTAINING PROTEIN ELI1, CHLOROPLASTIC-LIKE ISOFORM X2"/>
    <property type="match status" value="1"/>
</dbReference>
<evidence type="ECO:0000256" key="1">
    <source>
        <dbReference type="ARBA" id="ARBA00022737"/>
    </source>
</evidence>
<name>A0A8K0HIS3_9ROSA</name>
<evidence type="ECO:0000256" key="2">
    <source>
        <dbReference type="PROSITE-ProRule" id="PRU00708"/>
    </source>
</evidence>
<dbReference type="Gene3D" id="1.25.40.10">
    <property type="entry name" value="Tetratricopeptide repeat domain"/>
    <property type="match status" value="2"/>
</dbReference>
<feature type="repeat" description="PPR" evidence="2">
    <location>
        <begin position="94"/>
        <end position="128"/>
    </location>
</feature>
<dbReference type="GO" id="GO:0009451">
    <property type="term" value="P:RNA modification"/>
    <property type="evidence" value="ECO:0007669"/>
    <property type="project" value="InterPro"/>
</dbReference>
<protein>
    <recommendedName>
        <fullName evidence="5">Pentatricopeptide repeat-containing protein</fullName>
    </recommendedName>
</protein>
<comment type="caution">
    <text evidence="3">The sequence shown here is derived from an EMBL/GenBank/DDBJ whole genome shotgun (WGS) entry which is preliminary data.</text>
</comment>
<dbReference type="Proteomes" id="UP000796880">
    <property type="component" value="Unassembled WGS sequence"/>
</dbReference>
<gene>
    <name evidence="3" type="ORF">FNV43_RR03382</name>
</gene>
<organism evidence="3 4">
    <name type="scientific">Rhamnella rubrinervis</name>
    <dbReference type="NCBI Taxonomy" id="2594499"/>
    <lineage>
        <taxon>Eukaryota</taxon>
        <taxon>Viridiplantae</taxon>
        <taxon>Streptophyta</taxon>
        <taxon>Embryophyta</taxon>
        <taxon>Tracheophyta</taxon>
        <taxon>Spermatophyta</taxon>
        <taxon>Magnoliopsida</taxon>
        <taxon>eudicotyledons</taxon>
        <taxon>Gunneridae</taxon>
        <taxon>Pentapetalae</taxon>
        <taxon>rosids</taxon>
        <taxon>fabids</taxon>
        <taxon>Rosales</taxon>
        <taxon>Rhamnaceae</taxon>
        <taxon>rhamnoid group</taxon>
        <taxon>Rhamneae</taxon>
        <taxon>Rhamnella</taxon>
    </lineage>
</organism>
<dbReference type="AlphaFoldDB" id="A0A8K0HIS3"/>
<dbReference type="EMBL" id="VOIH02000002">
    <property type="protein sequence ID" value="KAF3452949.1"/>
    <property type="molecule type" value="Genomic_DNA"/>
</dbReference>
<dbReference type="OrthoDB" id="750171at2759"/>
<keyword evidence="1" id="KW-0677">Repeat</keyword>
<reference evidence="3" key="1">
    <citation type="submission" date="2020-03" db="EMBL/GenBank/DDBJ databases">
        <title>A high-quality chromosome-level genome assembly of a woody plant with both climbing and erect habits, Rhamnella rubrinervis.</title>
        <authorList>
            <person name="Lu Z."/>
            <person name="Yang Y."/>
            <person name="Zhu X."/>
            <person name="Sun Y."/>
        </authorList>
    </citation>
    <scope>NUCLEOTIDE SEQUENCE</scope>
    <source>
        <strain evidence="3">BYM</strain>
        <tissue evidence="3">Leaf</tissue>
    </source>
</reference>
<dbReference type="Pfam" id="PF01535">
    <property type="entry name" value="PPR"/>
    <property type="match status" value="2"/>
</dbReference>
<dbReference type="NCBIfam" id="TIGR00756">
    <property type="entry name" value="PPR"/>
    <property type="match status" value="1"/>
</dbReference>
<evidence type="ECO:0008006" key="5">
    <source>
        <dbReference type="Google" id="ProtNLM"/>
    </source>
</evidence>
<evidence type="ECO:0000313" key="3">
    <source>
        <dbReference type="EMBL" id="KAF3452949.1"/>
    </source>
</evidence>
<dbReference type="PANTHER" id="PTHR47926">
    <property type="entry name" value="PENTATRICOPEPTIDE REPEAT-CONTAINING PROTEIN"/>
    <property type="match status" value="1"/>
</dbReference>
<dbReference type="GO" id="GO:0003723">
    <property type="term" value="F:RNA binding"/>
    <property type="evidence" value="ECO:0007669"/>
    <property type="project" value="InterPro"/>
</dbReference>
<evidence type="ECO:0000313" key="4">
    <source>
        <dbReference type="Proteomes" id="UP000796880"/>
    </source>
</evidence>
<dbReference type="InterPro" id="IPR046960">
    <property type="entry name" value="PPR_At4g14850-like_plant"/>
</dbReference>
<dbReference type="InterPro" id="IPR002885">
    <property type="entry name" value="PPR_rpt"/>
</dbReference>
<dbReference type="Pfam" id="PF13041">
    <property type="entry name" value="PPR_2"/>
    <property type="match status" value="1"/>
</dbReference>